<protein>
    <recommendedName>
        <fullName evidence="1">diguanylate cyclase</fullName>
        <ecNumber evidence="1">2.7.7.65</ecNumber>
    </recommendedName>
</protein>
<evidence type="ECO:0000256" key="1">
    <source>
        <dbReference type="ARBA" id="ARBA00012528"/>
    </source>
</evidence>
<evidence type="ECO:0000313" key="7">
    <source>
        <dbReference type="Proteomes" id="UP000184305"/>
    </source>
</evidence>
<accession>A0A1M6YKH7</accession>
<dbReference type="GO" id="GO:0005886">
    <property type="term" value="C:plasma membrane"/>
    <property type="evidence" value="ECO:0007669"/>
    <property type="project" value="TreeGrafter"/>
</dbReference>
<feature type="transmembrane region" description="Helical" evidence="4">
    <location>
        <begin position="165"/>
        <end position="185"/>
    </location>
</feature>
<feature type="transmembrane region" description="Helical" evidence="4">
    <location>
        <begin position="35"/>
        <end position="56"/>
    </location>
</feature>
<evidence type="ECO:0000256" key="4">
    <source>
        <dbReference type="SAM" id="Phobius"/>
    </source>
</evidence>
<feature type="region of interest" description="Disordered" evidence="3">
    <location>
        <begin position="408"/>
        <end position="430"/>
    </location>
</feature>
<dbReference type="PROSITE" id="PS50887">
    <property type="entry name" value="GGDEF"/>
    <property type="match status" value="1"/>
</dbReference>
<evidence type="ECO:0000259" key="5">
    <source>
        <dbReference type="PROSITE" id="PS50887"/>
    </source>
</evidence>
<dbReference type="SMART" id="SM00267">
    <property type="entry name" value="GGDEF"/>
    <property type="match status" value="1"/>
</dbReference>
<dbReference type="EMBL" id="FRBQ01000001">
    <property type="protein sequence ID" value="SHL18582.1"/>
    <property type="molecule type" value="Genomic_DNA"/>
</dbReference>
<feature type="transmembrane region" description="Helical" evidence="4">
    <location>
        <begin position="125"/>
        <end position="145"/>
    </location>
</feature>
<dbReference type="PANTHER" id="PTHR45138">
    <property type="entry name" value="REGULATORY COMPONENTS OF SENSORY TRANSDUCTION SYSTEM"/>
    <property type="match status" value="1"/>
</dbReference>
<dbReference type="InterPro" id="IPR043128">
    <property type="entry name" value="Rev_trsase/Diguanyl_cyclase"/>
</dbReference>
<dbReference type="GO" id="GO:0043709">
    <property type="term" value="P:cell adhesion involved in single-species biofilm formation"/>
    <property type="evidence" value="ECO:0007669"/>
    <property type="project" value="TreeGrafter"/>
</dbReference>
<reference evidence="7" key="1">
    <citation type="submission" date="2016-11" db="EMBL/GenBank/DDBJ databases">
        <authorList>
            <person name="Varghese N."/>
            <person name="Submissions S."/>
        </authorList>
    </citation>
    <scope>NUCLEOTIDE SEQUENCE [LARGE SCALE GENOMIC DNA]</scope>
    <source>
        <strain evidence="7">CECT 8089</strain>
    </source>
</reference>
<feature type="transmembrane region" description="Helical" evidence="4">
    <location>
        <begin position="63"/>
        <end position="83"/>
    </location>
</feature>
<name>A0A1M6YKH7_9GAMM</name>
<keyword evidence="7" id="KW-1185">Reference proteome</keyword>
<comment type="catalytic activity">
    <reaction evidence="2">
        <text>2 GTP = 3',3'-c-di-GMP + 2 diphosphate</text>
        <dbReference type="Rhea" id="RHEA:24898"/>
        <dbReference type="ChEBI" id="CHEBI:33019"/>
        <dbReference type="ChEBI" id="CHEBI:37565"/>
        <dbReference type="ChEBI" id="CHEBI:58805"/>
        <dbReference type="EC" id="2.7.7.65"/>
    </reaction>
</comment>
<dbReference type="Pfam" id="PF00990">
    <property type="entry name" value="GGDEF"/>
    <property type="match status" value="2"/>
</dbReference>
<dbReference type="OrthoDB" id="9812260at2"/>
<proteinExistence type="predicted"/>
<feature type="domain" description="GGDEF" evidence="5">
    <location>
        <begin position="265"/>
        <end position="417"/>
    </location>
</feature>
<organism evidence="6 7">
    <name type="scientific">Phytopseudomonas punonensis</name>
    <dbReference type="NCBI Taxonomy" id="1220495"/>
    <lineage>
        <taxon>Bacteria</taxon>
        <taxon>Pseudomonadati</taxon>
        <taxon>Pseudomonadota</taxon>
        <taxon>Gammaproteobacteria</taxon>
        <taxon>Pseudomonadales</taxon>
        <taxon>Pseudomonadaceae</taxon>
        <taxon>Phytopseudomonas</taxon>
    </lineage>
</organism>
<dbReference type="PANTHER" id="PTHR45138:SF9">
    <property type="entry name" value="DIGUANYLATE CYCLASE DGCM-RELATED"/>
    <property type="match status" value="1"/>
</dbReference>
<dbReference type="Gene3D" id="3.30.70.270">
    <property type="match status" value="1"/>
</dbReference>
<dbReference type="CDD" id="cd01949">
    <property type="entry name" value="GGDEF"/>
    <property type="match status" value="1"/>
</dbReference>
<sequence length="430" mass="48081">MPRLAAFRLGHFLPALLLLGGGLLAATLPTLTDFFTSLFNVLPTSLLLLGGTFCVVYGRQRELFMLLVLYLGYFLLDEQADYYLEFGVVREDAALVFHLCSLLLPALYGLFALWQERTHLIQDLVARAAVLLAVVGVAAALARRYPQELEQWLSVIRWPSLHAEWMSLVQFAYPLFLLVMLALLVQYLRTPRPVHGVQFVGALALLWMLPNTFIHPHALQVMSSVVMLMIVVGVAHEAYQMAFRDELTGLPGRRALNERLQRLGRNYVIAMADVDHFKRFNDTHGHDVGDQVLRLVASQLRKVGGGGKVYRYGGEEFTLVFAGKTVDQCLPHLEAVRQAVERYQIQLRDRQQRPSDDKQGRQRRSGSGASQVSVTVSIGVAQRGEEQRSAEDVLKAADKALYGAKSAGRNCVSTQVQRRRGAVKLKTEQA</sequence>
<dbReference type="InterPro" id="IPR000160">
    <property type="entry name" value="GGDEF_dom"/>
</dbReference>
<evidence type="ECO:0000313" key="6">
    <source>
        <dbReference type="EMBL" id="SHL18582.1"/>
    </source>
</evidence>
<dbReference type="SUPFAM" id="SSF55073">
    <property type="entry name" value="Nucleotide cyclase"/>
    <property type="match status" value="1"/>
</dbReference>
<feature type="region of interest" description="Disordered" evidence="3">
    <location>
        <begin position="347"/>
        <end position="372"/>
    </location>
</feature>
<evidence type="ECO:0000256" key="2">
    <source>
        <dbReference type="ARBA" id="ARBA00034247"/>
    </source>
</evidence>
<dbReference type="GO" id="GO:1902201">
    <property type="term" value="P:negative regulation of bacterial-type flagellum-dependent cell motility"/>
    <property type="evidence" value="ECO:0007669"/>
    <property type="project" value="TreeGrafter"/>
</dbReference>
<dbReference type="GO" id="GO:0052621">
    <property type="term" value="F:diguanylate cyclase activity"/>
    <property type="evidence" value="ECO:0007669"/>
    <property type="project" value="UniProtKB-EC"/>
</dbReference>
<feature type="compositionally biased region" description="Basic and acidic residues" evidence="3">
    <location>
        <begin position="347"/>
        <end position="360"/>
    </location>
</feature>
<keyword evidence="4" id="KW-0812">Transmembrane</keyword>
<dbReference type="NCBIfam" id="TIGR00254">
    <property type="entry name" value="GGDEF"/>
    <property type="match status" value="1"/>
</dbReference>
<keyword evidence="4" id="KW-0472">Membrane</keyword>
<keyword evidence="4" id="KW-1133">Transmembrane helix</keyword>
<evidence type="ECO:0000256" key="3">
    <source>
        <dbReference type="SAM" id="MobiDB-lite"/>
    </source>
</evidence>
<feature type="transmembrane region" description="Helical" evidence="4">
    <location>
        <begin position="221"/>
        <end position="239"/>
    </location>
</feature>
<dbReference type="InterPro" id="IPR050469">
    <property type="entry name" value="Diguanylate_Cyclase"/>
</dbReference>
<dbReference type="InterPro" id="IPR029787">
    <property type="entry name" value="Nucleotide_cyclase"/>
</dbReference>
<dbReference type="Proteomes" id="UP000184305">
    <property type="component" value="Unassembled WGS sequence"/>
</dbReference>
<gene>
    <name evidence="6" type="ORF">SAMN05216288_1290</name>
</gene>
<dbReference type="RefSeq" id="WP_073262415.1">
    <property type="nucleotide sequence ID" value="NZ_FRBQ01000001.1"/>
</dbReference>
<feature type="transmembrane region" description="Helical" evidence="4">
    <location>
        <begin position="95"/>
        <end position="113"/>
    </location>
</feature>
<feature type="transmembrane region" description="Helical" evidence="4">
    <location>
        <begin position="197"/>
        <end position="215"/>
    </location>
</feature>
<dbReference type="EC" id="2.7.7.65" evidence="1"/>
<dbReference type="AlphaFoldDB" id="A0A1M6YKH7"/>
<dbReference type="STRING" id="1220495.SAMN05216288_1290"/>